<comment type="caution">
    <text evidence="4">The sequence shown here is derived from an EMBL/GenBank/DDBJ whole genome shotgun (WGS) entry which is preliminary data.</text>
</comment>
<dbReference type="Pfam" id="PF00023">
    <property type="entry name" value="Ank"/>
    <property type="match status" value="2"/>
</dbReference>
<keyword evidence="2 3" id="KW-0040">ANK repeat</keyword>
<gene>
    <name evidence="4" type="ORF">KAF25_003557</name>
</gene>
<feature type="non-terminal residue" evidence="4">
    <location>
        <position position="1"/>
    </location>
</feature>
<evidence type="ECO:0000313" key="4">
    <source>
        <dbReference type="EMBL" id="KAG5660035.1"/>
    </source>
</evidence>
<dbReference type="InterPro" id="IPR036770">
    <property type="entry name" value="Ankyrin_rpt-contain_sf"/>
</dbReference>
<dbReference type="InterPro" id="IPR002110">
    <property type="entry name" value="Ankyrin_rpt"/>
</dbReference>
<dbReference type="AlphaFoldDB" id="A0A9P7H2S7"/>
<dbReference type="EMBL" id="JAGPUO010000010">
    <property type="protein sequence ID" value="KAG5660035.1"/>
    <property type="molecule type" value="Genomic_DNA"/>
</dbReference>
<dbReference type="SUPFAM" id="SSF48403">
    <property type="entry name" value="Ankyrin repeat"/>
    <property type="match status" value="2"/>
</dbReference>
<organism evidence="4 5">
    <name type="scientific">Fusarium avenaceum</name>
    <dbReference type="NCBI Taxonomy" id="40199"/>
    <lineage>
        <taxon>Eukaryota</taxon>
        <taxon>Fungi</taxon>
        <taxon>Dikarya</taxon>
        <taxon>Ascomycota</taxon>
        <taxon>Pezizomycotina</taxon>
        <taxon>Sordariomycetes</taxon>
        <taxon>Hypocreomycetidae</taxon>
        <taxon>Hypocreales</taxon>
        <taxon>Nectriaceae</taxon>
        <taxon>Fusarium</taxon>
        <taxon>Fusarium tricinctum species complex</taxon>
    </lineage>
</organism>
<dbReference type="PROSITE" id="PS50297">
    <property type="entry name" value="ANK_REP_REGION"/>
    <property type="match status" value="6"/>
</dbReference>
<dbReference type="PANTHER" id="PTHR24198">
    <property type="entry name" value="ANKYRIN REPEAT AND PROTEIN KINASE DOMAIN-CONTAINING PROTEIN"/>
    <property type="match status" value="1"/>
</dbReference>
<evidence type="ECO:0008006" key="6">
    <source>
        <dbReference type="Google" id="ProtNLM"/>
    </source>
</evidence>
<feature type="repeat" description="ANK" evidence="3">
    <location>
        <begin position="1004"/>
        <end position="1036"/>
    </location>
</feature>
<feature type="repeat" description="ANK" evidence="3">
    <location>
        <begin position="547"/>
        <end position="579"/>
    </location>
</feature>
<feature type="repeat" description="ANK" evidence="3">
    <location>
        <begin position="1039"/>
        <end position="1071"/>
    </location>
</feature>
<dbReference type="Proteomes" id="UP000782241">
    <property type="component" value="Unassembled WGS sequence"/>
</dbReference>
<dbReference type="SMART" id="SM00248">
    <property type="entry name" value="ANK"/>
    <property type="match status" value="9"/>
</dbReference>
<feature type="repeat" description="ANK" evidence="3">
    <location>
        <begin position="339"/>
        <end position="371"/>
    </location>
</feature>
<evidence type="ECO:0000256" key="3">
    <source>
        <dbReference type="PROSITE-ProRule" id="PRU00023"/>
    </source>
</evidence>
<protein>
    <recommendedName>
        <fullName evidence="6">Clr5 domain-containing protein</fullName>
    </recommendedName>
</protein>
<keyword evidence="5" id="KW-1185">Reference proteome</keyword>
<evidence type="ECO:0000256" key="2">
    <source>
        <dbReference type="ARBA" id="ARBA00023043"/>
    </source>
</evidence>
<dbReference type="Pfam" id="PF12796">
    <property type="entry name" value="Ank_2"/>
    <property type="match status" value="2"/>
</dbReference>
<sequence>MSSSKAPPIPEEKWVQNELYIRHFLVAKGMKVEEVVAELDRRNFRVTKAQLEHRINRLQIGKAIRSDVRHHVDLKIAKRRRENKKSRVIHRGKISELSQVKEYTARNRTVTYPASPNSALLASAQVVVCTPPVLPHEPAWPRNLPWLRFYDEAFIPWASHALRAMELNPSPASGRRALAFESIVTNHQSMLRLHPTSSKLQLSQLETVIGTSMPEYYPGENWSRAQSLLEGSDKEVLQASLSIVLYNLSNNLFNHSDDDAWRANVQILHDSGLMSLPLTASLHDTTMNGIIRSLFHAALWQLCNRVRNRSEALAVLCWTLSAGRIPTSLVFMPQLNAYGTVTPLQVASHYGDYELMELLLHSGADPNLASDAEPRSPLELVLSLRHSASARLSIVHALLRHGAATRLDEALRLAVKSQDMEIAKVILQGRPDILDDPEEPVLVALLKKIVSEAADHEDAKRLGFLMDLVSHLCPTRPRKDFVTVEMLNAAAFRGHSNNVLLLHGMLTGDMPMEKSGFTPLHAAAKGGHIDTCALLIKLYGSDILNSCSYPPLHVASSYGHESVVQLFIQRGANVNAVSAADGSPQDPDPIGRCGIDNMDHETPKPLSALEIVRESLRSTTTTCEYPRCAAALIRAGAGVASGDVVLAITNQSPHMLSAVLDFGDDPNEMSEEGLTALQLSLRPTILFHRVCHTAQAAHLLLYKGASVIGGEANSAAVLGDWTLADRLLPKEGLLPDSNDGSMTALEAAITCVFDESCLTKALQLQPCVYSPACLCAAIEKTEKRRGWVIDHLLGIRGTRNRPDCLEGTAISLAVTYQDMALLRKLLAALVPQPVAATMPSAPSHWIRFTRRDARVGSWWRSERYCGQVSPLAVAAYCGATDVFQELLYQGFLADQVTWSLIGSKGNLLMAQALVDNNQRLKLVGSSSSESFTDPLICQDPLPGLYFFGSSEALIYSPDMMRSNSWISSDPLIGSIRSRNKELVLLILESYPNINTSYWVLEAKSGFTPLQAAVDAGDPDLMELFLSRGADVNMPPAMRNGATALQFAAIRGHIGIANRLIDLAADPNAPAAPINGRTALEGAAENGRLDMLQLLLERGTHTK</sequence>
<proteinExistence type="predicted"/>
<dbReference type="PRINTS" id="PR01415">
    <property type="entry name" value="ANKYRIN"/>
</dbReference>
<accession>A0A9P7H2S7</accession>
<dbReference type="PROSITE" id="PS50088">
    <property type="entry name" value="ANK_REPEAT"/>
    <property type="match status" value="6"/>
</dbReference>
<dbReference type="PANTHER" id="PTHR24198:SF194">
    <property type="entry name" value="INVERSIN-A"/>
    <property type="match status" value="1"/>
</dbReference>
<evidence type="ECO:0000313" key="5">
    <source>
        <dbReference type="Proteomes" id="UP000782241"/>
    </source>
</evidence>
<feature type="repeat" description="ANK" evidence="3">
    <location>
        <begin position="1074"/>
        <end position="1102"/>
    </location>
</feature>
<dbReference type="Gene3D" id="1.25.40.20">
    <property type="entry name" value="Ankyrin repeat-containing domain"/>
    <property type="match status" value="4"/>
</dbReference>
<name>A0A9P7H2S7_9HYPO</name>
<keyword evidence="1" id="KW-0677">Repeat</keyword>
<evidence type="ECO:0000256" key="1">
    <source>
        <dbReference type="ARBA" id="ARBA00022737"/>
    </source>
</evidence>
<reference evidence="4" key="1">
    <citation type="submission" date="2021-04" db="EMBL/GenBank/DDBJ databases">
        <title>Draft genome of Fusarium avenaceum strain F156N33, isolated from an atmospheric sample in Virginia.</title>
        <authorList>
            <person name="Yang S."/>
            <person name="Vinatzer B.A."/>
            <person name="Coleman J."/>
        </authorList>
    </citation>
    <scope>NUCLEOTIDE SEQUENCE</scope>
    <source>
        <strain evidence="4">F156N33</strain>
    </source>
</reference>
<feature type="repeat" description="ANK" evidence="3">
    <location>
        <begin position="515"/>
        <end position="537"/>
    </location>
</feature>